<evidence type="ECO:0000259" key="8">
    <source>
        <dbReference type="Pfam" id="PF01490"/>
    </source>
</evidence>
<evidence type="ECO:0000256" key="5">
    <source>
        <dbReference type="ARBA" id="ARBA00022989"/>
    </source>
</evidence>
<dbReference type="Proteomes" id="UP001141806">
    <property type="component" value="Unassembled WGS sequence"/>
</dbReference>
<dbReference type="GO" id="GO:0006865">
    <property type="term" value="P:amino acid transport"/>
    <property type="evidence" value="ECO:0007669"/>
    <property type="project" value="UniProtKB-KW"/>
</dbReference>
<gene>
    <name evidence="9" type="ORF">NE237_016595</name>
</gene>
<evidence type="ECO:0000256" key="4">
    <source>
        <dbReference type="ARBA" id="ARBA00022970"/>
    </source>
</evidence>
<dbReference type="OrthoDB" id="40134at2759"/>
<dbReference type="PANTHER" id="PTHR48017">
    <property type="entry name" value="OS05G0424000 PROTEIN-RELATED"/>
    <property type="match status" value="1"/>
</dbReference>
<feature type="transmembrane region" description="Helical" evidence="7">
    <location>
        <begin position="373"/>
        <end position="391"/>
    </location>
</feature>
<feature type="transmembrane region" description="Helical" evidence="7">
    <location>
        <begin position="338"/>
        <end position="361"/>
    </location>
</feature>
<sequence>MNPNLQTFLFLFQRKVCERSSFEREWLSHLVLQDEKFQREDFVTHFDLHDEDLKPKTHFTPISYTWSYTHTCLRNLGVIDLACDRDWGGTNVIRIFIRFSVSVLVSPTSPVSFTTTSVDWPESSDRDEFLFDFPTQRRNAMITRSNLAEQLREYQIRAKHDWASGSFFTSTANLSSRADGVIYVAWELIILAFLVVSAVSLYFKYMRLTFILICITMLLLAAIVATMEGCLDLKLDEEGQVRINHKESNPTHDGGGPVDAWLPITESRNGNAFYSAFHSLNSGIGFQALLLPLAFTILGWTWGITRYSRYLQLAKAAFAVCFFVVGEKRGKLMALFPIMYLSGGTCVALITFGGGAMKLFFQTVCGATCLARPLTTVEWFSVFTCSAFVLAQLPNLNSIACVSLIGSVTAVSYCTIIWVLSVIHGRVAGASYEPLQPKSEIAKTFSVLNALVIIAFSFRGHNLVLEIQGTMPSTQKHSSLVPMWKGVKFANLLIALCFYPVAIAGYWSYGNLNLETKICSMRMTLAVCDHVIVVRRNSFNGETLEETLSFSPDLRTLVADFLNSKL</sequence>
<evidence type="ECO:0000256" key="7">
    <source>
        <dbReference type="SAM" id="Phobius"/>
    </source>
</evidence>
<evidence type="ECO:0000256" key="1">
    <source>
        <dbReference type="ARBA" id="ARBA00004370"/>
    </source>
</evidence>
<keyword evidence="10" id="KW-1185">Reference proteome</keyword>
<protein>
    <recommendedName>
        <fullName evidence="8">Amino acid transporter transmembrane domain-containing protein</fullName>
    </recommendedName>
</protein>
<feature type="domain" description="Amino acid transporter transmembrane" evidence="8">
    <location>
        <begin position="269"/>
        <end position="512"/>
    </location>
</feature>
<dbReference type="Pfam" id="PF01490">
    <property type="entry name" value="Aa_trans"/>
    <property type="match status" value="1"/>
</dbReference>
<evidence type="ECO:0000256" key="3">
    <source>
        <dbReference type="ARBA" id="ARBA00022692"/>
    </source>
</evidence>
<feature type="transmembrane region" description="Helical" evidence="7">
    <location>
        <begin position="284"/>
        <end position="303"/>
    </location>
</feature>
<feature type="transmembrane region" description="Helical" evidence="7">
    <location>
        <begin position="180"/>
        <end position="203"/>
    </location>
</feature>
<evidence type="ECO:0000256" key="6">
    <source>
        <dbReference type="ARBA" id="ARBA00023136"/>
    </source>
</evidence>
<reference evidence="9" key="1">
    <citation type="journal article" date="2023" name="Plant J.">
        <title>The genome of the king protea, Protea cynaroides.</title>
        <authorList>
            <person name="Chang J."/>
            <person name="Duong T.A."/>
            <person name="Schoeman C."/>
            <person name="Ma X."/>
            <person name="Roodt D."/>
            <person name="Barker N."/>
            <person name="Li Z."/>
            <person name="Van de Peer Y."/>
            <person name="Mizrachi E."/>
        </authorList>
    </citation>
    <scope>NUCLEOTIDE SEQUENCE</scope>
    <source>
        <tissue evidence="9">Young leaves</tissue>
    </source>
</reference>
<evidence type="ECO:0000313" key="9">
    <source>
        <dbReference type="EMBL" id="KAJ4964746.1"/>
    </source>
</evidence>
<feature type="transmembrane region" description="Helical" evidence="7">
    <location>
        <begin position="210"/>
        <end position="227"/>
    </location>
</feature>
<dbReference type="GO" id="GO:0016020">
    <property type="term" value="C:membrane"/>
    <property type="evidence" value="ECO:0007669"/>
    <property type="project" value="UniProtKB-SubCell"/>
</dbReference>
<keyword evidence="6 7" id="KW-0472">Membrane</keyword>
<name>A0A9Q0HDT0_9MAGN</name>
<feature type="transmembrane region" description="Helical" evidence="7">
    <location>
        <begin position="397"/>
        <end position="420"/>
    </location>
</feature>
<dbReference type="EMBL" id="JAMYWD010000007">
    <property type="protein sequence ID" value="KAJ4964746.1"/>
    <property type="molecule type" value="Genomic_DNA"/>
</dbReference>
<keyword evidence="3 7" id="KW-0812">Transmembrane</keyword>
<keyword evidence="2" id="KW-0813">Transport</keyword>
<keyword evidence="4" id="KW-0029">Amino-acid transport</keyword>
<dbReference type="AlphaFoldDB" id="A0A9Q0HDT0"/>
<feature type="transmembrane region" description="Helical" evidence="7">
    <location>
        <begin position="489"/>
        <end position="509"/>
    </location>
</feature>
<organism evidence="9 10">
    <name type="scientific">Protea cynaroides</name>
    <dbReference type="NCBI Taxonomy" id="273540"/>
    <lineage>
        <taxon>Eukaryota</taxon>
        <taxon>Viridiplantae</taxon>
        <taxon>Streptophyta</taxon>
        <taxon>Embryophyta</taxon>
        <taxon>Tracheophyta</taxon>
        <taxon>Spermatophyta</taxon>
        <taxon>Magnoliopsida</taxon>
        <taxon>Proteales</taxon>
        <taxon>Proteaceae</taxon>
        <taxon>Protea</taxon>
    </lineage>
</organism>
<comment type="subcellular location">
    <subcellularLocation>
        <location evidence="1">Membrane</location>
    </subcellularLocation>
</comment>
<proteinExistence type="predicted"/>
<evidence type="ECO:0000313" key="10">
    <source>
        <dbReference type="Proteomes" id="UP001141806"/>
    </source>
</evidence>
<evidence type="ECO:0000256" key="2">
    <source>
        <dbReference type="ARBA" id="ARBA00022448"/>
    </source>
</evidence>
<keyword evidence="5 7" id="KW-1133">Transmembrane helix</keyword>
<dbReference type="InterPro" id="IPR013057">
    <property type="entry name" value="AA_transpt_TM"/>
</dbReference>
<comment type="caution">
    <text evidence="9">The sequence shown here is derived from an EMBL/GenBank/DDBJ whole genome shotgun (WGS) entry which is preliminary data.</text>
</comment>
<accession>A0A9Q0HDT0</accession>